<reference evidence="16" key="3">
    <citation type="submission" date="2024-02" db="EMBL/GenBank/DDBJ databases">
        <title>Comparative genomics of Cryptococcus and Kwoniella reveals pathogenesis evolution and contrasting modes of karyotype evolution via chromosome fusion or intercentromeric recombination.</title>
        <authorList>
            <person name="Coelho M.A."/>
            <person name="David-Palma M."/>
            <person name="Shea T."/>
            <person name="Bowers K."/>
            <person name="McGinley-Smith S."/>
            <person name="Mohammad A.W."/>
            <person name="Gnirke A."/>
            <person name="Yurkov A.M."/>
            <person name="Nowrousian M."/>
            <person name="Sun S."/>
            <person name="Cuomo C.A."/>
            <person name="Heitman J."/>
        </authorList>
    </citation>
    <scope>NUCLEOTIDE SEQUENCE</scope>
    <source>
        <strain evidence="16">CBS 10117</strain>
    </source>
</reference>
<dbReference type="GO" id="GO:0008168">
    <property type="term" value="F:methyltransferase activity"/>
    <property type="evidence" value="ECO:0007669"/>
    <property type="project" value="InterPro"/>
</dbReference>
<comment type="catalytic activity">
    <reaction evidence="12 13">
        <text>(6R)-5,10-methylene-5,6,7,8-tetrahydrofolate + 3-methyl-2-oxobutanoate + H2O = 2-dehydropantoate + (6S)-5,6,7,8-tetrahydrofolate</text>
        <dbReference type="Rhea" id="RHEA:11824"/>
        <dbReference type="ChEBI" id="CHEBI:11561"/>
        <dbReference type="ChEBI" id="CHEBI:11851"/>
        <dbReference type="ChEBI" id="CHEBI:15377"/>
        <dbReference type="ChEBI" id="CHEBI:15636"/>
        <dbReference type="ChEBI" id="CHEBI:57453"/>
        <dbReference type="EC" id="2.1.2.11"/>
    </reaction>
</comment>
<name>A0A1A6ACM6_9TREE</name>
<feature type="region of interest" description="Disordered" evidence="14">
    <location>
        <begin position="172"/>
        <end position="207"/>
    </location>
</feature>
<dbReference type="STRING" id="1296121.A0A1A6ACM6"/>
<organism evidence="15">
    <name type="scientific">Kwoniella dejecticola CBS 10117</name>
    <dbReference type="NCBI Taxonomy" id="1296121"/>
    <lineage>
        <taxon>Eukaryota</taxon>
        <taxon>Fungi</taxon>
        <taxon>Dikarya</taxon>
        <taxon>Basidiomycota</taxon>
        <taxon>Agaricomycotina</taxon>
        <taxon>Tremellomycetes</taxon>
        <taxon>Tremellales</taxon>
        <taxon>Cryptococcaceae</taxon>
        <taxon>Kwoniella</taxon>
    </lineage>
</organism>
<evidence type="ECO:0000256" key="14">
    <source>
        <dbReference type="SAM" id="MobiDB-lite"/>
    </source>
</evidence>
<dbReference type="RefSeq" id="XP_018265664.1">
    <property type="nucleotide sequence ID" value="XM_018405383.1"/>
</dbReference>
<comment type="pathway">
    <text evidence="2 13">Cofactor biosynthesis; (R)-pantothenate biosynthesis; (R)-pantoate from 3-methyl-2-oxobutanoate: step 1/2.</text>
</comment>
<dbReference type="InterPro" id="IPR015813">
    <property type="entry name" value="Pyrv/PenolPyrv_kinase-like_dom"/>
</dbReference>
<evidence type="ECO:0000256" key="7">
    <source>
        <dbReference type="ARBA" id="ARBA00022946"/>
    </source>
</evidence>
<dbReference type="VEuPathDB" id="FungiDB:I303_02036"/>
<comment type="subcellular location">
    <subcellularLocation>
        <location evidence="1">Mitochondrion</location>
    </subcellularLocation>
</comment>
<reference evidence="15" key="1">
    <citation type="submission" date="2013-07" db="EMBL/GenBank/DDBJ databases">
        <title>The Genome Sequence of Cryptococcus dejecticola CBS10117.</title>
        <authorList>
            <consortium name="The Broad Institute Genome Sequencing Platform"/>
            <person name="Cuomo C."/>
            <person name="Litvintseva A."/>
            <person name="Chen Y."/>
            <person name="Heitman J."/>
            <person name="Sun S."/>
            <person name="Springer D."/>
            <person name="Dromer F."/>
            <person name="Young S.K."/>
            <person name="Zeng Q."/>
            <person name="Gargeya S."/>
            <person name="Fitzgerald M."/>
            <person name="Abouelleil A."/>
            <person name="Alvarado L."/>
            <person name="Berlin A.M."/>
            <person name="Chapman S.B."/>
            <person name="Dewar J."/>
            <person name="Goldberg J."/>
            <person name="Griggs A."/>
            <person name="Gujja S."/>
            <person name="Hansen M."/>
            <person name="Howarth C."/>
            <person name="Imamovic A."/>
            <person name="Larimer J."/>
            <person name="McCowan C."/>
            <person name="Murphy C."/>
            <person name="Pearson M."/>
            <person name="Priest M."/>
            <person name="Roberts A."/>
            <person name="Saif S."/>
            <person name="Shea T."/>
            <person name="Sykes S."/>
            <person name="Wortman J."/>
            <person name="Nusbaum C."/>
            <person name="Birren B."/>
        </authorList>
    </citation>
    <scope>NUCLEOTIDE SEQUENCE [LARGE SCALE GENOMIC DNA]</scope>
    <source>
        <strain evidence="15">CBS 10117</strain>
    </source>
</reference>
<evidence type="ECO:0000256" key="13">
    <source>
        <dbReference type="RuleBase" id="RU362100"/>
    </source>
</evidence>
<evidence type="ECO:0000256" key="10">
    <source>
        <dbReference type="ARBA" id="ARBA00023128"/>
    </source>
</evidence>
<dbReference type="Proteomes" id="UP000078595">
    <property type="component" value="Chromosome 2"/>
</dbReference>
<dbReference type="GO" id="GO:0003864">
    <property type="term" value="F:3-methyl-2-oxobutanoate hydroxymethyltransferase activity"/>
    <property type="evidence" value="ECO:0007669"/>
    <property type="project" value="UniProtKB-EC"/>
</dbReference>
<dbReference type="GO" id="GO:0000287">
    <property type="term" value="F:magnesium ion binding"/>
    <property type="evidence" value="ECO:0007669"/>
    <property type="project" value="TreeGrafter"/>
</dbReference>
<evidence type="ECO:0000256" key="12">
    <source>
        <dbReference type="ARBA" id="ARBA00049172"/>
    </source>
</evidence>
<dbReference type="CDD" id="cd06557">
    <property type="entry name" value="KPHMT-like"/>
    <property type="match status" value="1"/>
</dbReference>
<keyword evidence="17" id="KW-1185">Reference proteome</keyword>
<dbReference type="GO" id="GO:0051536">
    <property type="term" value="F:iron-sulfur cluster binding"/>
    <property type="evidence" value="ECO:0007669"/>
    <property type="project" value="UniProtKB-KW"/>
</dbReference>
<dbReference type="GO" id="GO:0015940">
    <property type="term" value="P:pantothenate biosynthetic process"/>
    <property type="evidence" value="ECO:0007669"/>
    <property type="project" value="UniProtKB-UniPathway"/>
</dbReference>
<dbReference type="GO" id="GO:0005739">
    <property type="term" value="C:mitochondrion"/>
    <property type="evidence" value="ECO:0007669"/>
    <property type="project" value="UniProtKB-SubCell"/>
</dbReference>
<dbReference type="NCBIfam" id="NF001452">
    <property type="entry name" value="PRK00311.1"/>
    <property type="match status" value="1"/>
</dbReference>
<evidence type="ECO:0000256" key="9">
    <source>
        <dbReference type="ARBA" id="ARBA00023014"/>
    </source>
</evidence>
<keyword evidence="5 13" id="KW-0808">Transferase</keyword>
<evidence type="ECO:0000256" key="11">
    <source>
        <dbReference type="ARBA" id="ARBA00045681"/>
    </source>
</evidence>
<dbReference type="PANTHER" id="PTHR20881:SF0">
    <property type="entry name" value="3-METHYL-2-OXOBUTANOATE HYDROXYMETHYLTRANSFERASE"/>
    <property type="match status" value="1"/>
</dbReference>
<dbReference type="KEGG" id="kdj:28965735"/>
<sequence length="1060" mass="116313">MLPRPARLIHQRQLQSVCRAVRQSRNFTSTSHVQGAAAQAQIVHQHVPSPSIDESFNELIQEDDMGMGMGYKRIIKSGSSKGKGRMPDLEIAQESQASSSSSRPAHGFGLDQDKDAAQAHEYGPEDEYIFERREERRSPAAVLGSKRLGVVVLPDALKNGIQRQIDQLDNPRTLRQSYLDLPSSPSSRQREEKVDHRSSKPRKTTESELAKAAGILPGEYGVVRNIFEEMDRRLGKGWLERSMPDEEIKEVVEFSGGLGSGLWSCINVTEGSSAGAKRRLQLVHSSRHGLDLANQIIEDIPQQEDEIIFNRKHHYYGSTPSLALSTFLLSTLPTQPSQQSHLLQLLSLDSPYIILVDRSSPVGWEAISRARSFLLDQSTPENPLHVVAPCPHDGVCPLTLTDDKCSFSQRLQRPAFVRKTKHSSRGEEDTGYCYVVLARGQRPSTQGDQLQHAAGISSGRIGGVGKEEAEKARLRKDGRSVLREIEGHEGVLEVVNLPEFDSSEPQVNLSLDQAGRQEMEDHLRKEAFSWPRLVAPPMKRSGHVTMDACCPDGNIQRLTFSKSHSKQGYHDARKSAWGDLFPHSPKATPVVRTRGVRRLTKPVKDDQVLNELIAAQIEEGAEDDLVGIDELKELEKLGIKAPKAEIIEDEGNVPAAQRSSKKSQTLSRDGQKRAFSTLNDRRPSIHSIGPPPRLQTRFMSARPPPRAKVTLATLKKLAQAKVPITVLTAYDYPTALLSESTGVDMTLVGDSLSQVCLGHTSTTEITLDEMIHHAKAVTKGAKTPFVFADLPFGSFEISTEDAVRNVIRLIKESGIDGVKIEGGLEIVPLVKKLSEIGIPVMPHLGLQPQRATSLSGYLVQGRSAQGAYDILNTARAMQNAGAFAVLIEAVPDKVAKRITEELDIITIGIGAGNGTNGQVLVITDVLGTYAEDPEPEAVVEGLRLGEGIEPAARLALDHVDQPVPAQLPSGNDISNNQINPPSTPVNPTAQGDSVPIKKPLNAPKFVRQFGNVGVQSRRAIREYLSAVRDGSFPSQSESYGMKKEQWEEFLQMLAAEKDRQ</sequence>
<dbReference type="EMBL" id="KI894028">
    <property type="protein sequence ID" value="OBR87822.1"/>
    <property type="molecule type" value="Genomic_DNA"/>
</dbReference>
<feature type="region of interest" description="Disordered" evidence="14">
    <location>
        <begin position="962"/>
        <end position="994"/>
    </location>
</feature>
<evidence type="ECO:0000256" key="2">
    <source>
        <dbReference type="ARBA" id="ARBA00005033"/>
    </source>
</evidence>
<accession>A0A1A6ACM6</accession>
<keyword evidence="13" id="KW-0566">Pantothenate biosynthesis</keyword>
<evidence type="ECO:0000313" key="17">
    <source>
        <dbReference type="Proteomes" id="UP000078595"/>
    </source>
</evidence>
<dbReference type="EC" id="2.1.2.11" evidence="4 13"/>
<keyword evidence="10" id="KW-0496">Mitochondrion</keyword>
<dbReference type="GeneID" id="28965735"/>
<dbReference type="InterPro" id="IPR015324">
    <property type="entry name" value="Ribosomal_Rsm22-like"/>
</dbReference>
<evidence type="ECO:0000256" key="3">
    <source>
        <dbReference type="ARBA" id="ARBA00008676"/>
    </source>
</evidence>
<protein>
    <recommendedName>
        <fullName evidence="4 13">3-methyl-2-oxobutanoate hydroxymethyltransferase</fullName>
        <ecNumber evidence="4 13">2.1.2.11</ecNumber>
    </recommendedName>
</protein>
<dbReference type="FunFam" id="3.20.20.60:FF:000047">
    <property type="entry name" value="3-methyl-2-oxobutanoate hydroxymethyltransferase"/>
    <property type="match status" value="1"/>
</dbReference>
<dbReference type="AlphaFoldDB" id="A0A1A6ACM6"/>
<keyword evidence="8" id="KW-0408">Iron</keyword>
<dbReference type="GO" id="GO:0006412">
    <property type="term" value="P:translation"/>
    <property type="evidence" value="ECO:0007669"/>
    <property type="project" value="InterPro"/>
</dbReference>
<evidence type="ECO:0000313" key="16">
    <source>
        <dbReference type="EMBL" id="WWC59278.1"/>
    </source>
</evidence>
<dbReference type="Pfam" id="PF09243">
    <property type="entry name" value="Rsm22"/>
    <property type="match status" value="2"/>
</dbReference>
<evidence type="ECO:0000313" key="15">
    <source>
        <dbReference type="EMBL" id="OBR87822.1"/>
    </source>
</evidence>
<dbReference type="Pfam" id="PF02548">
    <property type="entry name" value="Pantoate_transf"/>
    <property type="match status" value="1"/>
</dbReference>
<reference evidence="16" key="2">
    <citation type="submission" date="2013-07" db="EMBL/GenBank/DDBJ databases">
        <authorList>
            <consortium name="The Broad Institute Genome Sequencing Platform"/>
            <person name="Cuomo C."/>
            <person name="Litvintseva A."/>
            <person name="Chen Y."/>
            <person name="Heitman J."/>
            <person name="Sun S."/>
            <person name="Springer D."/>
            <person name="Dromer F."/>
            <person name="Young S.K."/>
            <person name="Zeng Q."/>
            <person name="Gargeya S."/>
            <person name="Fitzgerald M."/>
            <person name="Abouelleil A."/>
            <person name="Alvarado L."/>
            <person name="Berlin A.M."/>
            <person name="Chapman S.B."/>
            <person name="Dewar J."/>
            <person name="Goldberg J."/>
            <person name="Griggs A."/>
            <person name="Gujja S."/>
            <person name="Hansen M."/>
            <person name="Howarth C."/>
            <person name="Imamovic A."/>
            <person name="Larimer J."/>
            <person name="McCowan C."/>
            <person name="Murphy C."/>
            <person name="Pearson M."/>
            <person name="Priest M."/>
            <person name="Roberts A."/>
            <person name="Saif S."/>
            <person name="Shea T."/>
            <person name="Sykes S."/>
            <person name="Wortman J."/>
            <person name="Nusbaum C."/>
            <person name="Birren B."/>
        </authorList>
    </citation>
    <scope>NUCLEOTIDE SEQUENCE</scope>
    <source>
        <strain evidence="16">CBS 10117</strain>
    </source>
</reference>
<dbReference type="HAMAP" id="MF_00156">
    <property type="entry name" value="PanB"/>
    <property type="match status" value="1"/>
</dbReference>
<comment type="similarity">
    <text evidence="3 13">Belongs to the PanB family.</text>
</comment>
<gene>
    <name evidence="15" type="ORF">I303_02036</name>
    <name evidence="16" type="ORF">I303_101828</name>
</gene>
<keyword evidence="7" id="KW-0809">Transit peptide</keyword>
<feature type="region of interest" description="Disordered" evidence="14">
    <location>
        <begin position="650"/>
        <end position="702"/>
    </location>
</feature>
<keyword evidence="6" id="KW-0479">Metal-binding</keyword>
<evidence type="ECO:0000256" key="4">
    <source>
        <dbReference type="ARBA" id="ARBA00012618"/>
    </source>
</evidence>
<evidence type="ECO:0000256" key="1">
    <source>
        <dbReference type="ARBA" id="ARBA00004173"/>
    </source>
</evidence>
<proteinExistence type="inferred from homology"/>
<comment type="function">
    <text evidence="11">Mitochondrial ribosome (mitoribosome) assembly factor. Binds at the interface of the head and body domains of the mitochondrial small ribosomal subunit (mt-SSU), occluding the mRNA channel and preventing compaction of the head domain towards the body. Probable inactive methyltransferase: retains the characteristic folding and ability to bind S-adenosyl-L-methionine, but it probably lost its methyltransferase activity.</text>
</comment>
<evidence type="ECO:0000256" key="6">
    <source>
        <dbReference type="ARBA" id="ARBA00022723"/>
    </source>
</evidence>
<dbReference type="OrthoDB" id="425211at2759"/>
<dbReference type="InterPro" id="IPR003700">
    <property type="entry name" value="Pantoate_hydroxy_MeTrfase"/>
</dbReference>
<evidence type="ECO:0000256" key="5">
    <source>
        <dbReference type="ARBA" id="ARBA00022679"/>
    </source>
</evidence>
<keyword evidence="9" id="KW-0411">Iron-sulfur</keyword>
<dbReference type="InterPro" id="IPR040442">
    <property type="entry name" value="Pyrv_kinase-like_dom_sf"/>
</dbReference>
<dbReference type="EMBL" id="CP144531">
    <property type="protein sequence ID" value="WWC59278.1"/>
    <property type="molecule type" value="Genomic_DNA"/>
</dbReference>
<feature type="compositionally biased region" description="Basic and acidic residues" evidence="14">
    <location>
        <begin position="188"/>
        <end position="207"/>
    </location>
</feature>
<comment type="function">
    <text evidence="13">Catalyzes the reversible reaction in which hydroxymethyl group from 5,10-methylenetetrahydrofolate is transferred onto alpha-ketoisovalerate to form ketopantoate.</text>
</comment>
<dbReference type="Gene3D" id="3.20.20.60">
    <property type="entry name" value="Phosphoenolpyruvate-binding domains"/>
    <property type="match status" value="1"/>
</dbReference>
<dbReference type="SUPFAM" id="SSF51621">
    <property type="entry name" value="Phosphoenolpyruvate/pyruvate domain"/>
    <property type="match status" value="1"/>
</dbReference>
<dbReference type="PANTHER" id="PTHR20881">
    <property type="entry name" value="3-METHYL-2-OXOBUTANOATE HYDROXYMETHYLTRANSFERASE"/>
    <property type="match status" value="1"/>
</dbReference>
<feature type="compositionally biased region" description="Polar residues" evidence="14">
    <location>
        <begin position="662"/>
        <end position="678"/>
    </location>
</feature>
<dbReference type="NCBIfam" id="TIGR00222">
    <property type="entry name" value="panB"/>
    <property type="match status" value="1"/>
</dbReference>
<dbReference type="UniPathway" id="UPA00028">
    <property type="reaction ID" value="UER00003"/>
</dbReference>
<feature type="compositionally biased region" description="Polar residues" evidence="14">
    <location>
        <begin position="968"/>
        <end position="991"/>
    </location>
</feature>
<evidence type="ECO:0000256" key="8">
    <source>
        <dbReference type="ARBA" id="ARBA00023004"/>
    </source>
</evidence>